<keyword evidence="5" id="KW-1185">Reference proteome</keyword>
<proteinExistence type="inferred from homology"/>
<evidence type="ECO:0000259" key="3">
    <source>
        <dbReference type="PROSITE" id="PS51782"/>
    </source>
</evidence>
<dbReference type="PROSITE" id="PS51782">
    <property type="entry name" value="LYSM"/>
    <property type="match status" value="1"/>
</dbReference>
<evidence type="ECO:0000256" key="1">
    <source>
        <dbReference type="ARBA" id="ARBA00038420"/>
    </source>
</evidence>
<name>A0ABY4AG84_9BURK</name>
<feature type="region of interest" description="Disordered" evidence="2">
    <location>
        <begin position="117"/>
        <end position="155"/>
    </location>
</feature>
<dbReference type="SMART" id="SM00257">
    <property type="entry name" value="LysM"/>
    <property type="match status" value="1"/>
</dbReference>
<dbReference type="CDD" id="cd12797">
    <property type="entry name" value="M23_peptidase"/>
    <property type="match status" value="1"/>
</dbReference>
<dbReference type="RefSeq" id="WP_243477438.1">
    <property type="nucleotide sequence ID" value="NZ_CP063982.1"/>
</dbReference>
<dbReference type="CDD" id="cd00118">
    <property type="entry name" value="LysM"/>
    <property type="match status" value="1"/>
</dbReference>
<dbReference type="InterPro" id="IPR011055">
    <property type="entry name" value="Dup_hybrid_motif"/>
</dbReference>
<accession>A0ABY4AG84</accession>
<dbReference type="PANTHER" id="PTHR21666">
    <property type="entry name" value="PEPTIDASE-RELATED"/>
    <property type="match status" value="1"/>
</dbReference>
<dbReference type="InterPro" id="IPR036779">
    <property type="entry name" value="LysM_dom_sf"/>
</dbReference>
<evidence type="ECO:0000256" key="2">
    <source>
        <dbReference type="SAM" id="MobiDB-lite"/>
    </source>
</evidence>
<evidence type="ECO:0000313" key="5">
    <source>
        <dbReference type="Proteomes" id="UP000831607"/>
    </source>
</evidence>
<dbReference type="PANTHER" id="PTHR21666:SF263">
    <property type="entry name" value="MUREIN HYDROLASE ACTIVATOR NLPD"/>
    <property type="match status" value="1"/>
</dbReference>
<dbReference type="InterPro" id="IPR016047">
    <property type="entry name" value="M23ase_b-sheet_dom"/>
</dbReference>
<dbReference type="SUPFAM" id="SSF51261">
    <property type="entry name" value="Duplicated hybrid motif"/>
    <property type="match status" value="1"/>
</dbReference>
<dbReference type="EMBL" id="CP063982">
    <property type="protein sequence ID" value="UOD49304.1"/>
    <property type="molecule type" value="Genomic_DNA"/>
</dbReference>
<dbReference type="Gene3D" id="2.70.70.10">
    <property type="entry name" value="Glucose Permease (Domain IIA)"/>
    <property type="match status" value="1"/>
</dbReference>
<gene>
    <name evidence="4" type="ORF">DHf2319_07300</name>
</gene>
<protein>
    <submittedName>
        <fullName evidence="4">Peptidoglycan DD-metalloendopeptidase family protein</fullName>
    </submittedName>
</protein>
<dbReference type="Pfam" id="PF01551">
    <property type="entry name" value="Peptidase_M23"/>
    <property type="match status" value="1"/>
</dbReference>
<feature type="domain" description="LysM" evidence="3">
    <location>
        <begin position="64"/>
        <end position="108"/>
    </location>
</feature>
<comment type="similarity">
    <text evidence="1">Belongs to the E.coli NlpD/Haemophilus LppB family.</text>
</comment>
<organism evidence="4 5">
    <name type="scientific">Orrella daihaiensis</name>
    <dbReference type="NCBI Taxonomy" id="2782176"/>
    <lineage>
        <taxon>Bacteria</taxon>
        <taxon>Pseudomonadati</taxon>
        <taxon>Pseudomonadota</taxon>
        <taxon>Betaproteobacteria</taxon>
        <taxon>Burkholderiales</taxon>
        <taxon>Alcaligenaceae</taxon>
        <taxon>Orrella</taxon>
    </lineage>
</organism>
<dbReference type="Proteomes" id="UP000831607">
    <property type="component" value="Chromosome"/>
</dbReference>
<feature type="compositionally biased region" description="Low complexity" evidence="2">
    <location>
        <begin position="122"/>
        <end position="134"/>
    </location>
</feature>
<dbReference type="InterPro" id="IPR018392">
    <property type="entry name" value="LysM"/>
</dbReference>
<dbReference type="InterPro" id="IPR050570">
    <property type="entry name" value="Cell_wall_metabolism_enzyme"/>
</dbReference>
<sequence length="279" mass="28930">MASAKALHTKTALANNRGVAREPLPFGTRVAKAISLVALVTLAGCAGTGVFAPIADLSDRGVDGTYRVQPGDTLSSISRETGVSVERLIALNDISNPSLIRVGQRLRLNDDAVVPAASMAQGSNTSTSGGSMTMDRGEVQDAPESRPAPAQVTPAADASKIAMVWPAKGEIIQRFTPQTKGIDIAGTIGEPVVAAAGGNVVFAGDAVRGFGNLVIVDHGDGFITAYAHNEKLLVKKGDAVSKSQQIATLGQSATTSPRLHFEVRRNGTPVDPLRYLPAQ</sequence>
<dbReference type="Gene3D" id="3.10.350.10">
    <property type="entry name" value="LysM domain"/>
    <property type="match status" value="1"/>
</dbReference>
<evidence type="ECO:0000313" key="4">
    <source>
        <dbReference type="EMBL" id="UOD49304.1"/>
    </source>
</evidence>
<reference evidence="4 5" key="1">
    <citation type="submission" date="2020-11" db="EMBL/GenBank/DDBJ databases">
        <title>Algicoccus daihaiensis sp.nov., isolated from Daihai Lake in Inner Mongolia.</title>
        <authorList>
            <person name="Kai J."/>
        </authorList>
    </citation>
    <scope>NUCLEOTIDE SEQUENCE [LARGE SCALE GENOMIC DNA]</scope>
    <source>
        <strain evidence="5">f23</strain>
    </source>
</reference>
<dbReference type="Pfam" id="PF01476">
    <property type="entry name" value="LysM"/>
    <property type="match status" value="1"/>
</dbReference>